<evidence type="ECO:0000256" key="4">
    <source>
        <dbReference type="SAM" id="SignalP"/>
    </source>
</evidence>
<dbReference type="Proteomes" id="UP001178507">
    <property type="component" value="Unassembled WGS sequence"/>
</dbReference>
<protein>
    <recommendedName>
        <fullName evidence="5">Methyltransferase type 11 domain-containing protein</fullName>
    </recommendedName>
</protein>
<evidence type="ECO:0000313" key="7">
    <source>
        <dbReference type="Proteomes" id="UP001178507"/>
    </source>
</evidence>
<evidence type="ECO:0000256" key="3">
    <source>
        <dbReference type="ARBA" id="ARBA00022679"/>
    </source>
</evidence>
<dbReference type="PANTHER" id="PTHR12176:SF80">
    <property type="entry name" value="EEF1A LYSINE METHYLTRANSFERASE 4"/>
    <property type="match status" value="1"/>
</dbReference>
<dbReference type="EMBL" id="CAUJNA010003387">
    <property type="protein sequence ID" value="CAJ1400832.1"/>
    <property type="molecule type" value="Genomic_DNA"/>
</dbReference>
<evidence type="ECO:0000313" key="6">
    <source>
        <dbReference type="EMBL" id="CAJ1400832.1"/>
    </source>
</evidence>
<dbReference type="Gene3D" id="3.40.50.150">
    <property type="entry name" value="Vaccinia Virus protein VP39"/>
    <property type="match status" value="1"/>
</dbReference>
<dbReference type="Pfam" id="PF08241">
    <property type="entry name" value="Methyltransf_11"/>
    <property type="match status" value="1"/>
</dbReference>
<comment type="similarity">
    <text evidence="1">Belongs to the methyltransferase superfamily.</text>
</comment>
<sequence length="317" mass="35361">MVNLFGAVGSRLAAMWLSMLSFTAASQHLAQIRRSLAELEASAQELFEAGRLADHLPALGQALEAAERHLTAETSAEGQELFFMVRVLRGTIHQQAAGLDDLAVEDLNAFTLSNPRFWDEYYAGVSGNGQFDWYGTWDTEILWPHGRTTLGSVIRPWLRREDSILMLGCGRSDMSEQMYREGFKNITNADISATLLDSLRQRLAPEMPGMSWRWMNASALPLLTRADVVLEKGTLDALKENPGLFQAAVREAYRVLTSEGLLISVTDSDLELEKLARFSCKAVSGEVLDGKTLHVFICQKLAESWFSTLKSWSRLEL</sequence>
<accession>A0AA36J743</accession>
<dbReference type="PANTHER" id="PTHR12176">
    <property type="entry name" value="SAM-DEPENDENT METHYLTRANSFERASE SUPERFAMILY PROTEIN"/>
    <property type="match status" value="1"/>
</dbReference>
<feature type="signal peptide" evidence="4">
    <location>
        <begin position="1"/>
        <end position="25"/>
    </location>
</feature>
<evidence type="ECO:0000256" key="1">
    <source>
        <dbReference type="ARBA" id="ARBA00008361"/>
    </source>
</evidence>
<dbReference type="InterPro" id="IPR029063">
    <property type="entry name" value="SAM-dependent_MTases_sf"/>
</dbReference>
<dbReference type="AlphaFoldDB" id="A0AA36J743"/>
<keyword evidence="7" id="KW-1185">Reference proteome</keyword>
<reference evidence="6" key="1">
    <citation type="submission" date="2023-08" db="EMBL/GenBank/DDBJ databases">
        <authorList>
            <person name="Chen Y."/>
            <person name="Shah S."/>
            <person name="Dougan E. K."/>
            <person name="Thang M."/>
            <person name="Chan C."/>
        </authorList>
    </citation>
    <scope>NUCLEOTIDE SEQUENCE</scope>
</reference>
<feature type="domain" description="Methyltransferase type 11" evidence="5">
    <location>
        <begin position="165"/>
        <end position="263"/>
    </location>
</feature>
<evidence type="ECO:0000256" key="2">
    <source>
        <dbReference type="ARBA" id="ARBA00022603"/>
    </source>
</evidence>
<proteinExistence type="inferred from homology"/>
<evidence type="ECO:0000259" key="5">
    <source>
        <dbReference type="Pfam" id="PF08241"/>
    </source>
</evidence>
<comment type="caution">
    <text evidence="6">The sequence shown here is derived from an EMBL/GenBank/DDBJ whole genome shotgun (WGS) entry which is preliminary data.</text>
</comment>
<dbReference type="GO" id="GO:0008757">
    <property type="term" value="F:S-adenosylmethionine-dependent methyltransferase activity"/>
    <property type="evidence" value="ECO:0007669"/>
    <property type="project" value="InterPro"/>
</dbReference>
<keyword evidence="4" id="KW-0732">Signal</keyword>
<keyword evidence="3" id="KW-0808">Transferase</keyword>
<name>A0AA36J743_9DINO</name>
<gene>
    <name evidence="6" type="ORF">EVOR1521_LOCUS24093</name>
</gene>
<dbReference type="InterPro" id="IPR013216">
    <property type="entry name" value="Methyltransf_11"/>
</dbReference>
<dbReference type="GO" id="GO:0032259">
    <property type="term" value="P:methylation"/>
    <property type="evidence" value="ECO:0007669"/>
    <property type="project" value="UniProtKB-KW"/>
</dbReference>
<dbReference type="CDD" id="cd02440">
    <property type="entry name" value="AdoMet_MTases"/>
    <property type="match status" value="1"/>
</dbReference>
<organism evidence="6 7">
    <name type="scientific">Effrenium voratum</name>
    <dbReference type="NCBI Taxonomy" id="2562239"/>
    <lineage>
        <taxon>Eukaryota</taxon>
        <taxon>Sar</taxon>
        <taxon>Alveolata</taxon>
        <taxon>Dinophyceae</taxon>
        <taxon>Suessiales</taxon>
        <taxon>Symbiodiniaceae</taxon>
        <taxon>Effrenium</taxon>
    </lineage>
</organism>
<dbReference type="InterPro" id="IPR051419">
    <property type="entry name" value="Lys/N-term_MeTrsfase_sf"/>
</dbReference>
<dbReference type="SUPFAM" id="SSF53335">
    <property type="entry name" value="S-adenosyl-L-methionine-dependent methyltransferases"/>
    <property type="match status" value="1"/>
</dbReference>
<keyword evidence="2" id="KW-0489">Methyltransferase</keyword>
<feature type="chain" id="PRO_5041324100" description="Methyltransferase type 11 domain-containing protein" evidence="4">
    <location>
        <begin position="26"/>
        <end position="317"/>
    </location>
</feature>